<accession>A0ABN0XE85</accession>
<dbReference type="EMBL" id="BAAAEI010000015">
    <property type="protein sequence ID" value="GAA0361859.1"/>
    <property type="molecule type" value="Genomic_DNA"/>
</dbReference>
<keyword evidence="6" id="KW-1185">Reference proteome</keyword>
<reference evidence="5 6" key="1">
    <citation type="journal article" date="2019" name="Int. J. Syst. Evol. Microbiol.">
        <title>The Global Catalogue of Microorganisms (GCM) 10K type strain sequencing project: providing services to taxonomists for standard genome sequencing and annotation.</title>
        <authorList>
            <consortium name="The Broad Institute Genomics Platform"/>
            <consortium name="The Broad Institute Genome Sequencing Center for Infectious Disease"/>
            <person name="Wu L."/>
            <person name="Ma J."/>
        </authorList>
    </citation>
    <scope>NUCLEOTIDE SEQUENCE [LARGE SCALE GENOMIC DNA]</scope>
    <source>
        <strain evidence="5 6">JCM 13378</strain>
    </source>
</reference>
<proteinExistence type="predicted"/>
<dbReference type="PROSITE" id="PS50930">
    <property type="entry name" value="HTH_LYTTR"/>
    <property type="match status" value="1"/>
</dbReference>
<keyword evidence="2" id="KW-0597">Phosphoprotein</keyword>
<dbReference type="Gene3D" id="2.40.50.1020">
    <property type="entry name" value="LytTr DNA-binding domain"/>
    <property type="match status" value="1"/>
</dbReference>
<dbReference type="SUPFAM" id="SSF52172">
    <property type="entry name" value="CheY-like"/>
    <property type="match status" value="1"/>
</dbReference>
<name>A0ABN0XE85_9ALTE</name>
<feature type="domain" description="HTH LytTR-type" evidence="4">
    <location>
        <begin position="145"/>
        <end position="249"/>
    </location>
</feature>
<dbReference type="PANTHER" id="PTHR37299">
    <property type="entry name" value="TRANSCRIPTIONAL REGULATOR-RELATED"/>
    <property type="match status" value="1"/>
</dbReference>
<dbReference type="InterPro" id="IPR007492">
    <property type="entry name" value="LytTR_DNA-bd_dom"/>
</dbReference>
<evidence type="ECO:0000256" key="1">
    <source>
        <dbReference type="ARBA" id="ARBA00023012"/>
    </source>
</evidence>
<dbReference type="RefSeq" id="WP_343845710.1">
    <property type="nucleotide sequence ID" value="NZ_BAAAEI010000015.1"/>
</dbReference>
<evidence type="ECO:0000259" key="4">
    <source>
        <dbReference type="PROSITE" id="PS50930"/>
    </source>
</evidence>
<gene>
    <name evidence="5" type="ORF">GCM10009092_27790</name>
</gene>
<dbReference type="InterPro" id="IPR001789">
    <property type="entry name" value="Sig_transdc_resp-reg_receiver"/>
</dbReference>
<feature type="domain" description="Response regulatory" evidence="3">
    <location>
        <begin position="3"/>
        <end position="115"/>
    </location>
</feature>
<dbReference type="InterPro" id="IPR046947">
    <property type="entry name" value="LytR-like"/>
</dbReference>
<comment type="caution">
    <text evidence="5">The sequence shown here is derived from an EMBL/GenBank/DDBJ whole genome shotgun (WGS) entry which is preliminary data.</text>
</comment>
<dbReference type="Proteomes" id="UP001501757">
    <property type="component" value="Unassembled WGS sequence"/>
</dbReference>
<sequence>MTKVMVVDDEPLARQAIILLLQQQGEFFTRILESADGIHALELFEQESPDILFLDIKIPGINGLELAERLGGRCVIVFVTAYDEFAVQAFEANATDYLLKPYDDERFYLALDKAREKLANRQLSYFHRLMNMPNVPKISSYKSRLVIRDPGRIRLVDVESVDYFLGAGNYAEVHLKDGKQLLHRETLTSLEKQLDPELFIRIHRSCIVRQDRIVELRPNEKGDYTVILRGGQELTLSRRNKHKLAELLD</sequence>
<organism evidence="5 6">
    <name type="scientific">Bowmanella denitrificans</name>
    <dbReference type="NCBI Taxonomy" id="366582"/>
    <lineage>
        <taxon>Bacteria</taxon>
        <taxon>Pseudomonadati</taxon>
        <taxon>Pseudomonadota</taxon>
        <taxon>Gammaproteobacteria</taxon>
        <taxon>Alteromonadales</taxon>
        <taxon>Alteromonadaceae</taxon>
        <taxon>Bowmanella</taxon>
    </lineage>
</organism>
<dbReference type="Pfam" id="PF00072">
    <property type="entry name" value="Response_reg"/>
    <property type="match status" value="1"/>
</dbReference>
<dbReference type="PANTHER" id="PTHR37299:SF1">
    <property type="entry name" value="STAGE 0 SPORULATION PROTEIN A HOMOLOG"/>
    <property type="match status" value="1"/>
</dbReference>
<keyword evidence="5" id="KW-0238">DNA-binding</keyword>
<dbReference type="PROSITE" id="PS50110">
    <property type="entry name" value="RESPONSE_REGULATORY"/>
    <property type="match status" value="1"/>
</dbReference>
<dbReference type="SMART" id="SM00850">
    <property type="entry name" value="LytTR"/>
    <property type="match status" value="1"/>
</dbReference>
<dbReference type="GO" id="GO:0003677">
    <property type="term" value="F:DNA binding"/>
    <property type="evidence" value="ECO:0007669"/>
    <property type="project" value="UniProtKB-KW"/>
</dbReference>
<feature type="modified residue" description="4-aspartylphosphate" evidence="2">
    <location>
        <position position="55"/>
    </location>
</feature>
<dbReference type="InterPro" id="IPR011006">
    <property type="entry name" value="CheY-like_superfamily"/>
</dbReference>
<evidence type="ECO:0000256" key="2">
    <source>
        <dbReference type="PROSITE-ProRule" id="PRU00169"/>
    </source>
</evidence>
<evidence type="ECO:0000313" key="6">
    <source>
        <dbReference type="Proteomes" id="UP001501757"/>
    </source>
</evidence>
<dbReference type="SMART" id="SM00448">
    <property type="entry name" value="REC"/>
    <property type="match status" value="1"/>
</dbReference>
<keyword evidence="1" id="KW-0902">Two-component regulatory system</keyword>
<dbReference type="Pfam" id="PF04397">
    <property type="entry name" value="LytTR"/>
    <property type="match status" value="1"/>
</dbReference>
<evidence type="ECO:0000313" key="5">
    <source>
        <dbReference type="EMBL" id="GAA0361859.1"/>
    </source>
</evidence>
<dbReference type="Gene3D" id="3.40.50.2300">
    <property type="match status" value="1"/>
</dbReference>
<protein>
    <submittedName>
        <fullName evidence="5">LytTR family DNA-binding domain-containing protein</fullName>
    </submittedName>
</protein>
<evidence type="ECO:0000259" key="3">
    <source>
        <dbReference type="PROSITE" id="PS50110"/>
    </source>
</evidence>